<dbReference type="GO" id="GO:0016985">
    <property type="term" value="F:mannan endo-1,4-beta-mannosidase activity"/>
    <property type="evidence" value="ECO:0007669"/>
    <property type="project" value="TreeGrafter"/>
</dbReference>
<dbReference type="GO" id="GO:0005576">
    <property type="term" value="C:extracellular region"/>
    <property type="evidence" value="ECO:0007669"/>
    <property type="project" value="UniProtKB-SubCell"/>
</dbReference>
<dbReference type="Proteomes" id="UP001152755">
    <property type="component" value="Unassembled WGS sequence"/>
</dbReference>
<reference evidence="1" key="1">
    <citation type="submission" date="2022-08" db="EMBL/GenBank/DDBJ databases">
        <title>Genome analysis of Corynebacteriales strain.</title>
        <authorList>
            <person name="Lee S.D."/>
        </authorList>
    </citation>
    <scope>NUCLEOTIDE SEQUENCE</scope>
    <source>
        <strain evidence="1">D3-21</strain>
    </source>
</reference>
<dbReference type="InterPro" id="IPR045053">
    <property type="entry name" value="MAN-like"/>
</dbReference>
<name>A0A9X4M7G6_9ACTN</name>
<proteinExistence type="predicted"/>
<dbReference type="AlphaFoldDB" id="A0A9X4M7G6"/>
<keyword evidence="2" id="KW-1185">Reference proteome</keyword>
<accession>A0A9X4M7G6</accession>
<dbReference type="PANTHER" id="PTHR31451:SF39">
    <property type="entry name" value="MANNAN ENDO-1,4-BETA-MANNOSIDASE 1"/>
    <property type="match status" value="1"/>
</dbReference>
<dbReference type="InterPro" id="IPR017853">
    <property type="entry name" value="GH"/>
</dbReference>
<dbReference type="EMBL" id="JANRHA010000015">
    <property type="protein sequence ID" value="MDG3016668.1"/>
    <property type="molecule type" value="Genomic_DNA"/>
</dbReference>
<dbReference type="Gene3D" id="3.20.20.80">
    <property type="entry name" value="Glycosidases"/>
    <property type="match status" value="1"/>
</dbReference>
<evidence type="ECO:0000313" key="2">
    <source>
        <dbReference type="Proteomes" id="UP001152755"/>
    </source>
</evidence>
<protein>
    <submittedName>
        <fullName evidence="1">Beta-mannosidase</fullName>
    </submittedName>
</protein>
<sequence>MTGTGAASPGPVRVAADGAGLTLDGRAWWPAGMNAYQLGTDWSINRGCGAQVDLDRYFSLLPPRTVTRFDAFQSLAINKHTGELDFTALDKVFAAAQRHGQLLIPVLTAQDGACEDEVFKQRDWYVDGWRKVAPGAVMSFADWVDAAVQRWRGSPTVAAWELVGEPETSVCPGGDCSFANRVCPEDAARVLRAFVDQAGERVRELDPGRLITVGLTGGGQCGTAGEDYAYVGASPNLDLLQYHDYHADGVALPGDQWNGLAVRIRQAKALDKPLLVAEIGESAGGGLSTARRAVDIAAKIAGQRAAGTAGALLWSFVPDPRADEQTYDIGAGDPLFPVLGQYNTVGAPRD</sequence>
<gene>
    <name evidence="1" type="ORF">NVS88_19125</name>
</gene>
<dbReference type="RefSeq" id="WP_332520627.1">
    <property type="nucleotide sequence ID" value="NZ_JANRHA010000015.1"/>
</dbReference>
<organism evidence="1 2">
    <name type="scientific">Speluncibacter jeojiensis</name>
    <dbReference type="NCBI Taxonomy" id="2710754"/>
    <lineage>
        <taxon>Bacteria</taxon>
        <taxon>Bacillati</taxon>
        <taxon>Actinomycetota</taxon>
        <taxon>Actinomycetes</taxon>
        <taxon>Mycobacteriales</taxon>
        <taxon>Speluncibacteraceae</taxon>
        <taxon>Speluncibacter</taxon>
    </lineage>
</organism>
<comment type="caution">
    <text evidence="1">The sequence shown here is derived from an EMBL/GenBank/DDBJ whole genome shotgun (WGS) entry which is preliminary data.</text>
</comment>
<dbReference type="SUPFAM" id="SSF51445">
    <property type="entry name" value="(Trans)glycosidases"/>
    <property type="match status" value="1"/>
</dbReference>
<evidence type="ECO:0000313" key="1">
    <source>
        <dbReference type="EMBL" id="MDG3016668.1"/>
    </source>
</evidence>
<dbReference type="PANTHER" id="PTHR31451">
    <property type="match status" value="1"/>
</dbReference>